<keyword evidence="2" id="KW-1185">Reference proteome</keyword>
<evidence type="ECO:0000313" key="2">
    <source>
        <dbReference type="Proteomes" id="UP000306602"/>
    </source>
</evidence>
<proteinExistence type="predicted"/>
<name>A0A4S4NB67_9RHOB</name>
<dbReference type="RefSeq" id="WP_136463177.1">
    <property type="nucleotide sequence ID" value="NZ_SRKY01000003.1"/>
</dbReference>
<gene>
    <name evidence="1" type="ORF">E4Z66_11505</name>
</gene>
<dbReference type="EMBL" id="SRKY01000003">
    <property type="protein sequence ID" value="THH35707.1"/>
    <property type="molecule type" value="Genomic_DNA"/>
</dbReference>
<dbReference type="AlphaFoldDB" id="A0A4S4NB67"/>
<comment type="caution">
    <text evidence="1">The sequence shown here is derived from an EMBL/GenBank/DDBJ whole genome shotgun (WGS) entry which is preliminary data.</text>
</comment>
<dbReference type="Proteomes" id="UP000306602">
    <property type="component" value="Unassembled WGS sequence"/>
</dbReference>
<organism evidence="1 2">
    <name type="scientific">Aliishimia ponticola</name>
    <dbReference type="NCBI Taxonomy" id="2499833"/>
    <lineage>
        <taxon>Bacteria</taxon>
        <taxon>Pseudomonadati</taxon>
        <taxon>Pseudomonadota</taxon>
        <taxon>Alphaproteobacteria</taxon>
        <taxon>Rhodobacterales</taxon>
        <taxon>Paracoccaceae</taxon>
        <taxon>Aliishimia</taxon>
    </lineage>
</organism>
<protein>
    <submittedName>
        <fullName evidence="1">Uncharacterized protein</fullName>
    </submittedName>
</protein>
<sequence>MTGSGSFGTQRGTLGETRTIDALRINRSSFRVAVRQVSHDLVDRTRCFGDLLGAALSNAMLRPGGAHLGYPGLFHDWSTSIVEDRLAEPGSNDPLAHRVVERT</sequence>
<reference evidence="1 2" key="1">
    <citation type="submission" date="2019-04" db="EMBL/GenBank/DDBJ databases">
        <title>Shimia ponticola sp. nov., isolated from seawater.</title>
        <authorList>
            <person name="Kim Y.-O."/>
            <person name="Yoon J.-H."/>
        </authorList>
    </citation>
    <scope>NUCLEOTIDE SEQUENCE [LARGE SCALE GENOMIC DNA]</scope>
    <source>
        <strain evidence="1 2">MYP11</strain>
    </source>
</reference>
<evidence type="ECO:0000313" key="1">
    <source>
        <dbReference type="EMBL" id="THH35707.1"/>
    </source>
</evidence>
<accession>A0A4S4NB67</accession>